<evidence type="ECO:0000256" key="2">
    <source>
        <dbReference type="ARBA" id="ARBA00022694"/>
    </source>
</evidence>
<reference evidence="7" key="1">
    <citation type="journal article" date="2014" name="Front. Microbiol.">
        <title>High frequency of phylogenetically diverse reductive dehalogenase-homologous genes in deep subseafloor sedimentary metagenomes.</title>
        <authorList>
            <person name="Kawai M."/>
            <person name="Futagami T."/>
            <person name="Toyoda A."/>
            <person name="Takaki Y."/>
            <person name="Nishi S."/>
            <person name="Hori S."/>
            <person name="Arai W."/>
            <person name="Tsubouchi T."/>
            <person name="Morono Y."/>
            <person name="Uchiyama I."/>
            <person name="Ito T."/>
            <person name="Fujiyama A."/>
            <person name="Inagaki F."/>
            <person name="Takami H."/>
        </authorList>
    </citation>
    <scope>NUCLEOTIDE SEQUENCE</scope>
    <source>
        <strain evidence="7">Expedition CK06-06</strain>
    </source>
</reference>
<evidence type="ECO:0000256" key="3">
    <source>
        <dbReference type="ARBA" id="ARBA00022723"/>
    </source>
</evidence>
<dbReference type="NCBIfam" id="TIGR00432">
    <property type="entry name" value="arcsn_tRNA_tgt"/>
    <property type="match status" value="1"/>
</dbReference>
<feature type="domain" description="tRNA-guanine(15) transglycosylase-like" evidence="6">
    <location>
        <begin position="13"/>
        <end position="330"/>
    </location>
</feature>
<dbReference type="GO" id="GO:0016763">
    <property type="term" value="F:pentosyltransferase activity"/>
    <property type="evidence" value="ECO:0007669"/>
    <property type="project" value="InterPro"/>
</dbReference>
<evidence type="ECO:0000256" key="4">
    <source>
        <dbReference type="ARBA" id="ARBA00022833"/>
    </source>
</evidence>
<comment type="caution">
    <text evidence="7">The sequence shown here is derived from an EMBL/GenBank/DDBJ whole genome shotgun (WGS) entry which is preliminary data.</text>
</comment>
<evidence type="ECO:0000259" key="6">
    <source>
        <dbReference type="Pfam" id="PF01702"/>
    </source>
</evidence>
<name>X1GQS5_9ZZZZ</name>
<evidence type="ECO:0000313" key="7">
    <source>
        <dbReference type="EMBL" id="GAH47220.1"/>
    </source>
</evidence>
<dbReference type="InterPro" id="IPR002616">
    <property type="entry name" value="tRNA_ribo_trans-like"/>
</dbReference>
<dbReference type="NCBIfam" id="TIGR00449">
    <property type="entry name" value="tgt_general"/>
    <property type="match status" value="1"/>
</dbReference>
<dbReference type="InterPro" id="IPR050076">
    <property type="entry name" value="ArchSynthase1/Queuine_TRR"/>
</dbReference>
<evidence type="ECO:0000256" key="1">
    <source>
        <dbReference type="ARBA" id="ARBA00022679"/>
    </source>
</evidence>
<dbReference type="GO" id="GO:0002099">
    <property type="term" value="P:tRNA wobble guanine modification"/>
    <property type="evidence" value="ECO:0007669"/>
    <property type="project" value="TreeGrafter"/>
</dbReference>
<keyword evidence="2" id="KW-0819">tRNA processing</keyword>
<dbReference type="SUPFAM" id="SSF51713">
    <property type="entry name" value="tRNA-guanine transglycosylase"/>
    <property type="match status" value="1"/>
</dbReference>
<dbReference type="GO" id="GO:0046872">
    <property type="term" value="F:metal ion binding"/>
    <property type="evidence" value="ECO:0007669"/>
    <property type="project" value="UniProtKB-KW"/>
</dbReference>
<dbReference type="PANTHER" id="PTHR46499">
    <property type="entry name" value="QUEUINE TRNA-RIBOSYLTRANSFERASE"/>
    <property type="match status" value="1"/>
</dbReference>
<sequence length="338" mass="37764">MHEFEILHKDLMGRIGKLRTAHGHVETPTIMPVINPNLCSIEAGEMKKYGAEMLIANAYIIYRKGNLREEAVKKGIHSLLGCEMPIMTDSGSYQLSEYKDVEVSNSEILEFQQLIGSDVCVPLDIPTAPYEKRERAKNDLEETLKRMREARSIIKNKMLAGVVQGSTFLDLRGESAKRAAEIGFDVYAIGGVVPLLESYKFDKLADIIVTSKMNLPLNAPVHLFGAGHPMLFPLAVALGCDLFDSAAYALYAKGKRYMTSDGTKKVKDLRVLPCSCPVCSEYSVEEVKESEDLLASHNLWVTFAEMRMVKQSIAEGSLWELCERRCRAYPVLLNALKH</sequence>
<keyword evidence="4" id="KW-0862">Zinc</keyword>
<keyword evidence="1" id="KW-0808">Transferase</keyword>
<evidence type="ECO:0000256" key="5">
    <source>
        <dbReference type="SAM" id="Coils"/>
    </source>
</evidence>
<gene>
    <name evidence="7" type="ORF">S03H2_12652</name>
</gene>
<keyword evidence="3" id="KW-0479">Metal-binding</keyword>
<dbReference type="Gene3D" id="3.20.20.105">
    <property type="entry name" value="Queuine tRNA-ribosyltransferase-like"/>
    <property type="match status" value="1"/>
</dbReference>
<feature type="coiled-coil region" evidence="5">
    <location>
        <begin position="130"/>
        <end position="157"/>
    </location>
</feature>
<dbReference type="PANTHER" id="PTHR46499:SF1">
    <property type="entry name" value="QUEUINE TRNA-RIBOSYLTRANSFERASE"/>
    <property type="match status" value="1"/>
</dbReference>
<dbReference type="InterPro" id="IPR036511">
    <property type="entry name" value="TGT-like_sf"/>
</dbReference>
<feature type="non-terminal residue" evidence="7">
    <location>
        <position position="338"/>
    </location>
</feature>
<protein>
    <recommendedName>
        <fullName evidence="6">tRNA-guanine(15) transglycosylase-like domain-containing protein</fullName>
    </recommendedName>
</protein>
<dbReference type="EMBL" id="BARU01006431">
    <property type="protein sequence ID" value="GAH47220.1"/>
    <property type="molecule type" value="Genomic_DNA"/>
</dbReference>
<dbReference type="InterPro" id="IPR004804">
    <property type="entry name" value="TgtA"/>
</dbReference>
<accession>X1GQS5</accession>
<proteinExistence type="predicted"/>
<dbReference type="Pfam" id="PF01702">
    <property type="entry name" value="TGT"/>
    <property type="match status" value="1"/>
</dbReference>
<dbReference type="AlphaFoldDB" id="X1GQS5"/>
<organism evidence="7">
    <name type="scientific">marine sediment metagenome</name>
    <dbReference type="NCBI Taxonomy" id="412755"/>
    <lineage>
        <taxon>unclassified sequences</taxon>
        <taxon>metagenomes</taxon>
        <taxon>ecological metagenomes</taxon>
    </lineage>
</organism>
<dbReference type="GO" id="GO:0005737">
    <property type="term" value="C:cytoplasm"/>
    <property type="evidence" value="ECO:0007669"/>
    <property type="project" value="TreeGrafter"/>
</dbReference>
<keyword evidence="5" id="KW-0175">Coiled coil</keyword>